<dbReference type="FunFam" id="3.30.200.20:FF:000686">
    <property type="entry name" value="Ribosomal protein S6 kinase"/>
    <property type="match status" value="1"/>
</dbReference>
<dbReference type="InterPro" id="IPR017441">
    <property type="entry name" value="Protein_kinase_ATP_BS"/>
</dbReference>
<evidence type="ECO:0000256" key="6">
    <source>
        <dbReference type="ARBA" id="ARBA00022737"/>
    </source>
</evidence>
<accession>A0A6S7HG08</accession>
<keyword evidence="5 12" id="KW-0808">Transferase</keyword>
<keyword evidence="7 12" id="KW-0547">Nucleotide-binding</keyword>
<dbReference type="InterPro" id="IPR017892">
    <property type="entry name" value="Pkinase_C"/>
</dbReference>
<dbReference type="AlphaFoldDB" id="A0A6S7HG08"/>
<dbReference type="GO" id="GO:0004674">
    <property type="term" value="F:protein serine/threonine kinase activity"/>
    <property type="evidence" value="ECO:0007669"/>
    <property type="project" value="UniProtKB-KW"/>
</dbReference>
<dbReference type="GO" id="GO:0035556">
    <property type="term" value="P:intracellular signal transduction"/>
    <property type="evidence" value="ECO:0007669"/>
    <property type="project" value="InterPro"/>
</dbReference>
<evidence type="ECO:0000256" key="13">
    <source>
        <dbReference type="SAM" id="MobiDB-lite"/>
    </source>
</evidence>
<dbReference type="EC" id="2.7.11.1" evidence="12"/>
<protein>
    <recommendedName>
        <fullName evidence="12">Ribosomal protein S6 kinase</fullName>
        <ecNumber evidence="12">2.7.11.1</ecNumber>
    </recommendedName>
</protein>
<keyword evidence="15" id="KW-1185">Reference proteome</keyword>
<evidence type="ECO:0000313" key="15">
    <source>
        <dbReference type="Proteomes" id="UP001152795"/>
    </source>
</evidence>
<dbReference type="PROSITE" id="PS00108">
    <property type="entry name" value="PROTEIN_KINASE_ST"/>
    <property type="match status" value="2"/>
</dbReference>
<feature type="region of interest" description="Disordered" evidence="13">
    <location>
        <begin position="725"/>
        <end position="772"/>
    </location>
</feature>
<keyword evidence="4" id="KW-0597">Phosphoprotein</keyword>
<evidence type="ECO:0000313" key="14">
    <source>
        <dbReference type="EMBL" id="CAB4003229.1"/>
    </source>
</evidence>
<dbReference type="SMART" id="SM00220">
    <property type="entry name" value="S_TKc"/>
    <property type="match status" value="2"/>
</dbReference>
<evidence type="ECO:0000256" key="2">
    <source>
        <dbReference type="ARBA" id="ARBA00009804"/>
    </source>
</evidence>
<evidence type="ECO:0000256" key="9">
    <source>
        <dbReference type="ARBA" id="ARBA00022840"/>
    </source>
</evidence>
<reference evidence="14" key="1">
    <citation type="submission" date="2020-04" db="EMBL/GenBank/DDBJ databases">
        <authorList>
            <person name="Alioto T."/>
            <person name="Alioto T."/>
            <person name="Gomez Garrido J."/>
        </authorList>
    </citation>
    <scope>NUCLEOTIDE SEQUENCE</scope>
    <source>
        <strain evidence="14">A484AB</strain>
    </source>
</reference>
<dbReference type="PANTHER" id="PTHR24351">
    <property type="entry name" value="RIBOSOMAL PROTEIN S6 KINASE"/>
    <property type="match status" value="1"/>
</dbReference>
<dbReference type="InterPro" id="IPR000961">
    <property type="entry name" value="AGC-kinase_C"/>
</dbReference>
<sequence>MTTNGSLKNHFVHHNVQNANLTGHAEKVGIETFELLKVLGTGAYGKVYLVKKKDGFYKGKLFAMKVLKKATIVQKAKTTEHTMTERQVLEAVRSCPFLVTLHWAFQTDSKLHLVMDYINGGELFTHLYQRDKFTEDETRIYIAEIIIAIEHLHKLGIIYRDIKLENILLDSKGHVVLTDFGLSKDFSPSDEIKRTYSFCGTIEYMAPELVNGNDNGHDKAVDWWSLGVLMYELLTGASPFTVDGEKNSQSQISKRITNNEPPIPSSFSRDAKDLVLKLLCKHPSKRIGSGPTGANEIKRHSFFKNLNWDSVYQRKIPAPFTPHIIDEMDVSNFSTEFTGMTPHYSPAMVPNVTDRVFRGYSYVAPSIIYGETTTLDDCLKTQYESRNLSSAGIRQASFFEESPFFQNYMVTDEILGDGSFSTCRKCINVKTGLHYAVKVISKRRDRTQEVQSLRLCQGHPNIVGIHEVYQDGLHVYLVMEYLQGGELFDRIRQKKNFTEAEASVLMRKIVSAVAFMHGRGVVHRDIKPENLLFVDHTEDAEIKIIDFGFAKVKVVNQPLQTPCFTLHYAAPEVLAQTTRQSGYDEACDLWSLGVILYTMLSGQVPFQRNDSRSNTAANIMTRIKMGDFKFEGHQWSAVSQQARDLIQGLLTVNPSERLTISEVQNHEWLSSGRDIPTTPLMTPGILCRGQKRTFVESALNAAYNAFHKATREGFALQAVEQAPLAKRRKQKKNTSEERRSTNCSSEGSSCSDINDNRKFPEELSSCTGGEIF</sequence>
<dbReference type="InterPro" id="IPR011009">
    <property type="entry name" value="Kinase-like_dom_sf"/>
</dbReference>
<feature type="compositionally biased region" description="Low complexity" evidence="13">
    <location>
        <begin position="741"/>
        <end position="751"/>
    </location>
</feature>
<keyword evidence="6" id="KW-0677">Repeat</keyword>
<gene>
    <name evidence="14" type="ORF">PACLA_8A002962</name>
</gene>
<comment type="cofactor">
    <cofactor evidence="1 12">
        <name>Mg(2+)</name>
        <dbReference type="ChEBI" id="CHEBI:18420"/>
    </cofactor>
</comment>
<dbReference type="GO" id="GO:0000287">
    <property type="term" value="F:magnesium ion binding"/>
    <property type="evidence" value="ECO:0007669"/>
    <property type="project" value="InterPro"/>
</dbReference>
<dbReference type="GO" id="GO:0005524">
    <property type="term" value="F:ATP binding"/>
    <property type="evidence" value="ECO:0007669"/>
    <property type="project" value="UniProtKB-UniRule"/>
</dbReference>
<evidence type="ECO:0000256" key="7">
    <source>
        <dbReference type="ARBA" id="ARBA00022741"/>
    </source>
</evidence>
<evidence type="ECO:0000256" key="3">
    <source>
        <dbReference type="ARBA" id="ARBA00022527"/>
    </source>
</evidence>
<dbReference type="PIRSF" id="PIRSF000606">
    <property type="entry name" value="Ribsml_S6_kin_2"/>
    <property type="match status" value="1"/>
</dbReference>
<dbReference type="SMART" id="SM00133">
    <property type="entry name" value="S_TK_X"/>
    <property type="match status" value="1"/>
</dbReference>
<dbReference type="Pfam" id="PF00069">
    <property type="entry name" value="Pkinase"/>
    <property type="match status" value="2"/>
</dbReference>
<dbReference type="Gene3D" id="1.10.510.10">
    <property type="entry name" value="Transferase(Phosphotransferase) domain 1"/>
    <property type="match status" value="2"/>
</dbReference>
<dbReference type="EMBL" id="CACRXK020004571">
    <property type="protein sequence ID" value="CAB4003229.1"/>
    <property type="molecule type" value="Genomic_DNA"/>
</dbReference>
<comment type="catalytic activity">
    <reaction evidence="10 12">
        <text>L-threonyl-[protein] + ATP = O-phospho-L-threonyl-[protein] + ADP + H(+)</text>
        <dbReference type="Rhea" id="RHEA:46608"/>
        <dbReference type="Rhea" id="RHEA-COMP:11060"/>
        <dbReference type="Rhea" id="RHEA-COMP:11605"/>
        <dbReference type="ChEBI" id="CHEBI:15378"/>
        <dbReference type="ChEBI" id="CHEBI:30013"/>
        <dbReference type="ChEBI" id="CHEBI:30616"/>
        <dbReference type="ChEBI" id="CHEBI:61977"/>
        <dbReference type="ChEBI" id="CHEBI:456216"/>
        <dbReference type="EC" id="2.7.11.1"/>
    </reaction>
</comment>
<comment type="caution">
    <text evidence="14">The sequence shown here is derived from an EMBL/GenBank/DDBJ whole genome shotgun (WGS) entry which is preliminary data.</text>
</comment>
<name>A0A6S7HG08_PARCT</name>
<evidence type="ECO:0000256" key="11">
    <source>
        <dbReference type="ARBA" id="ARBA00048679"/>
    </source>
</evidence>
<keyword evidence="3 12" id="KW-0723">Serine/threonine-protein kinase</keyword>
<keyword evidence="9 12" id="KW-0067">ATP-binding</keyword>
<proteinExistence type="inferred from homology"/>
<dbReference type="PROSITE" id="PS51285">
    <property type="entry name" value="AGC_KINASE_CTER"/>
    <property type="match status" value="1"/>
</dbReference>
<evidence type="ECO:0000256" key="8">
    <source>
        <dbReference type="ARBA" id="ARBA00022777"/>
    </source>
</evidence>
<dbReference type="OrthoDB" id="6764942at2759"/>
<evidence type="ECO:0000256" key="4">
    <source>
        <dbReference type="ARBA" id="ARBA00022553"/>
    </source>
</evidence>
<organism evidence="14 15">
    <name type="scientific">Paramuricea clavata</name>
    <name type="common">Red gorgonian</name>
    <name type="synonym">Violescent sea-whip</name>
    <dbReference type="NCBI Taxonomy" id="317549"/>
    <lineage>
        <taxon>Eukaryota</taxon>
        <taxon>Metazoa</taxon>
        <taxon>Cnidaria</taxon>
        <taxon>Anthozoa</taxon>
        <taxon>Octocorallia</taxon>
        <taxon>Malacalcyonacea</taxon>
        <taxon>Plexauridae</taxon>
        <taxon>Paramuricea</taxon>
    </lineage>
</organism>
<comment type="catalytic activity">
    <reaction evidence="11 12">
        <text>L-seryl-[protein] + ATP = O-phospho-L-seryl-[protein] + ADP + H(+)</text>
        <dbReference type="Rhea" id="RHEA:17989"/>
        <dbReference type="Rhea" id="RHEA-COMP:9863"/>
        <dbReference type="Rhea" id="RHEA-COMP:11604"/>
        <dbReference type="ChEBI" id="CHEBI:15378"/>
        <dbReference type="ChEBI" id="CHEBI:29999"/>
        <dbReference type="ChEBI" id="CHEBI:30616"/>
        <dbReference type="ChEBI" id="CHEBI:83421"/>
        <dbReference type="ChEBI" id="CHEBI:456216"/>
        <dbReference type="EC" id="2.7.11.1"/>
    </reaction>
</comment>
<dbReference type="InterPro" id="IPR008271">
    <property type="entry name" value="Ser/Thr_kinase_AS"/>
</dbReference>
<dbReference type="Gene3D" id="3.30.200.20">
    <property type="entry name" value="Phosphorylase Kinase, domain 1"/>
    <property type="match status" value="2"/>
</dbReference>
<dbReference type="PROSITE" id="PS50011">
    <property type="entry name" value="PROTEIN_KINASE_DOM"/>
    <property type="match status" value="2"/>
</dbReference>
<dbReference type="Pfam" id="PF00433">
    <property type="entry name" value="Pkinase_C"/>
    <property type="match status" value="1"/>
</dbReference>
<dbReference type="FunFam" id="1.10.510.10:FF:000157">
    <property type="entry name" value="Ribosomal protein S6 kinase"/>
    <property type="match status" value="1"/>
</dbReference>
<comment type="similarity">
    <text evidence="2 12">Belongs to the protein kinase superfamily. AGC Ser/Thr protein kinase family. S6 kinase subfamily.</text>
</comment>
<evidence type="ECO:0000256" key="1">
    <source>
        <dbReference type="ARBA" id="ARBA00001946"/>
    </source>
</evidence>
<dbReference type="CDD" id="cd14092">
    <property type="entry name" value="STKc_MSK_C"/>
    <property type="match status" value="1"/>
</dbReference>
<keyword evidence="8 12" id="KW-0418">Kinase</keyword>
<dbReference type="Proteomes" id="UP001152795">
    <property type="component" value="Unassembled WGS sequence"/>
</dbReference>
<evidence type="ECO:0000256" key="5">
    <source>
        <dbReference type="ARBA" id="ARBA00022679"/>
    </source>
</evidence>
<dbReference type="SUPFAM" id="SSF56112">
    <property type="entry name" value="Protein kinase-like (PK-like)"/>
    <property type="match status" value="2"/>
</dbReference>
<evidence type="ECO:0000256" key="12">
    <source>
        <dbReference type="PIRNR" id="PIRNR000606"/>
    </source>
</evidence>
<dbReference type="InterPro" id="IPR016239">
    <property type="entry name" value="Ribosomal_S6_kinase_II"/>
</dbReference>
<dbReference type="PROSITE" id="PS00107">
    <property type="entry name" value="PROTEIN_KINASE_ATP"/>
    <property type="match status" value="2"/>
</dbReference>
<dbReference type="FunFam" id="1.10.510.10:FF:000109">
    <property type="entry name" value="Ribosomal protein S6 kinase"/>
    <property type="match status" value="1"/>
</dbReference>
<evidence type="ECO:0000256" key="10">
    <source>
        <dbReference type="ARBA" id="ARBA00047899"/>
    </source>
</evidence>
<dbReference type="InterPro" id="IPR000719">
    <property type="entry name" value="Prot_kinase_dom"/>
</dbReference>